<evidence type="ECO:0000256" key="5">
    <source>
        <dbReference type="SAM" id="SignalP"/>
    </source>
</evidence>
<protein>
    <submittedName>
        <fullName evidence="7">Cyanophycinase-like</fullName>
    </submittedName>
</protein>
<feature type="signal peptide" evidence="5">
    <location>
        <begin position="1"/>
        <end position="22"/>
    </location>
</feature>
<comment type="similarity">
    <text evidence="1">Belongs to the peptidase S51 family.</text>
</comment>
<evidence type="ECO:0000256" key="1">
    <source>
        <dbReference type="ARBA" id="ARBA00006534"/>
    </source>
</evidence>
<evidence type="ECO:0000256" key="3">
    <source>
        <dbReference type="ARBA" id="ARBA00022801"/>
    </source>
</evidence>
<gene>
    <name evidence="7" type="primary">LOC108675614</name>
</gene>
<evidence type="ECO:0000256" key="2">
    <source>
        <dbReference type="ARBA" id="ARBA00022670"/>
    </source>
</evidence>
<evidence type="ECO:0000313" key="6">
    <source>
        <dbReference type="Proteomes" id="UP000694843"/>
    </source>
</evidence>
<keyword evidence="3" id="KW-0378">Hydrolase</keyword>
<dbReference type="InterPro" id="IPR029062">
    <property type="entry name" value="Class_I_gatase-like"/>
</dbReference>
<dbReference type="SUPFAM" id="SSF52317">
    <property type="entry name" value="Class I glutamine amidotransferase-like"/>
    <property type="match status" value="1"/>
</dbReference>
<dbReference type="AlphaFoldDB" id="A0A8B7NZ74"/>
<reference evidence="7" key="1">
    <citation type="submission" date="2025-08" db="UniProtKB">
        <authorList>
            <consortium name="RefSeq"/>
        </authorList>
    </citation>
    <scope>IDENTIFICATION</scope>
    <source>
        <tissue evidence="7">Whole organism</tissue>
    </source>
</reference>
<dbReference type="GeneID" id="108675614"/>
<dbReference type="InterPro" id="IPR005320">
    <property type="entry name" value="Peptidase_S51"/>
</dbReference>
<keyword evidence="4" id="KW-0720">Serine protease</keyword>
<dbReference type="PANTHER" id="PTHR36175">
    <property type="entry name" value="CYANOPHYCINASE"/>
    <property type="match status" value="1"/>
</dbReference>
<evidence type="ECO:0000313" key="7">
    <source>
        <dbReference type="RefSeq" id="XP_018019129.1"/>
    </source>
</evidence>
<organism evidence="6 7">
    <name type="scientific">Hyalella azteca</name>
    <name type="common">Amphipod</name>
    <dbReference type="NCBI Taxonomy" id="294128"/>
    <lineage>
        <taxon>Eukaryota</taxon>
        <taxon>Metazoa</taxon>
        <taxon>Ecdysozoa</taxon>
        <taxon>Arthropoda</taxon>
        <taxon>Crustacea</taxon>
        <taxon>Multicrustacea</taxon>
        <taxon>Malacostraca</taxon>
        <taxon>Eumalacostraca</taxon>
        <taxon>Peracarida</taxon>
        <taxon>Amphipoda</taxon>
        <taxon>Senticaudata</taxon>
        <taxon>Talitrida</taxon>
        <taxon>Talitroidea</taxon>
        <taxon>Hyalellidae</taxon>
        <taxon>Hyalella</taxon>
    </lineage>
</organism>
<dbReference type="OrthoDB" id="4666063at2759"/>
<dbReference type="Pfam" id="PF03575">
    <property type="entry name" value="Peptidase_S51"/>
    <property type="match status" value="1"/>
</dbReference>
<accession>A0A8B7NZ74</accession>
<feature type="chain" id="PRO_5034098706" evidence="5">
    <location>
        <begin position="23"/>
        <end position="408"/>
    </location>
</feature>
<dbReference type="CDD" id="cd03145">
    <property type="entry name" value="GAT1_cyanophycinase"/>
    <property type="match status" value="1"/>
</dbReference>
<dbReference type="GO" id="GO:0008236">
    <property type="term" value="F:serine-type peptidase activity"/>
    <property type="evidence" value="ECO:0007669"/>
    <property type="project" value="UniProtKB-KW"/>
</dbReference>
<keyword evidence="5" id="KW-0732">Signal</keyword>
<keyword evidence="2" id="KW-0645">Protease</keyword>
<dbReference type="Gene3D" id="3.40.50.880">
    <property type="match status" value="1"/>
</dbReference>
<evidence type="ECO:0000256" key="4">
    <source>
        <dbReference type="ARBA" id="ARBA00022825"/>
    </source>
</evidence>
<dbReference type="PANTHER" id="PTHR36175:SF1">
    <property type="entry name" value="CYANOPHYCINASE"/>
    <property type="match status" value="1"/>
</dbReference>
<dbReference type="RefSeq" id="XP_018019129.1">
    <property type="nucleotide sequence ID" value="XM_018163640.2"/>
</dbReference>
<dbReference type="KEGG" id="hazt:108675614"/>
<sequence length="408" mass="42878">MKLVHTLAVCLQLWAIISTVHGGNVMLVGGGLTDENAAVWSRFVELAGGEGVARVGVITTASKTPEDDYPYYQDMFMAYGAASVEWIPITQSSNNANDAEVADLVASQTGLFFDGGDRLRILAGWVNADGSDTASLSSLRGVLSAGGIVGGTSAGAGCQGTGPMIAYGLSYNAVDSGAHEGGCETANRDDLCYIEDGGLGLVRGYVVDTHFSQRGREARLIELLLDTKTSDPSTQLGIGIDEDTGVLIAEDGTAEILGSAGGAMVVSVAAAVKDPAAPHTRTAGVRVSYFTEGDVFNLYDDSVVYPSWKTPIADNELYVDATSSNNIFSSPNNPTAEDGVFRDVAHRLWDSKADSATSYSYETGPTFSVTMKKEGGTAVVGDSPTLSTRVVSYLNMEVDIDYTILEEH</sequence>
<dbReference type="OMA" id="CETANRD"/>
<proteinExistence type="inferred from homology"/>
<keyword evidence="6" id="KW-1185">Reference proteome</keyword>
<dbReference type="Proteomes" id="UP000694843">
    <property type="component" value="Unplaced"/>
</dbReference>
<name>A0A8B7NZ74_HYAAZ</name>
<dbReference type="GO" id="GO:0006508">
    <property type="term" value="P:proteolysis"/>
    <property type="evidence" value="ECO:0007669"/>
    <property type="project" value="UniProtKB-KW"/>
</dbReference>